<keyword evidence="2" id="KW-1185">Reference proteome</keyword>
<name>A0A2K8N3F4_9BACL</name>
<dbReference type="RefSeq" id="WP_100666595.1">
    <property type="nucleotide sequence ID" value="NZ_CP024955.1"/>
</dbReference>
<gene>
    <name evidence="1" type="ORF">CVV65_01125</name>
</gene>
<evidence type="ECO:0000313" key="1">
    <source>
        <dbReference type="EMBL" id="ATY83755.1"/>
    </source>
</evidence>
<reference evidence="2" key="1">
    <citation type="submission" date="2017-11" db="EMBL/GenBank/DDBJ databases">
        <title>Complete Genome Sequence of Kyrpidia sp. Strain EA-1, a thermophilic, hydrogen-oxidizing Bacterium, isolated from the Azores.</title>
        <authorList>
            <person name="Reiner J.E."/>
            <person name="Lapp C.J."/>
            <person name="Bunk B."/>
            <person name="Gescher J."/>
        </authorList>
    </citation>
    <scope>NUCLEOTIDE SEQUENCE [LARGE SCALE GENOMIC DNA]</scope>
    <source>
        <strain evidence="2">EA-1</strain>
    </source>
</reference>
<dbReference type="KEGG" id="kyr:CVV65_01125"/>
<evidence type="ECO:0000313" key="2">
    <source>
        <dbReference type="Proteomes" id="UP000231932"/>
    </source>
</evidence>
<accession>A0A2K8N3F4</accession>
<dbReference type="Proteomes" id="UP000231932">
    <property type="component" value="Chromosome"/>
</dbReference>
<dbReference type="AlphaFoldDB" id="A0A2K8N3F4"/>
<dbReference type="EMBL" id="CP024955">
    <property type="protein sequence ID" value="ATY83755.1"/>
    <property type="molecule type" value="Genomic_DNA"/>
</dbReference>
<dbReference type="InterPro" id="IPR021321">
    <property type="entry name" value="DUF2922"/>
</dbReference>
<protein>
    <submittedName>
        <fullName evidence="1">DUF2922 domain-containing protein</fullName>
    </submittedName>
</protein>
<organism evidence="1 2">
    <name type="scientific">Kyrpidia spormannii</name>
    <dbReference type="NCBI Taxonomy" id="2055160"/>
    <lineage>
        <taxon>Bacteria</taxon>
        <taxon>Bacillati</taxon>
        <taxon>Bacillota</taxon>
        <taxon>Bacilli</taxon>
        <taxon>Bacillales</taxon>
        <taxon>Alicyclobacillaceae</taxon>
        <taxon>Kyrpidia</taxon>
    </lineage>
</organism>
<proteinExistence type="predicted"/>
<dbReference type="Pfam" id="PF11148">
    <property type="entry name" value="DUF2922"/>
    <property type="match status" value="1"/>
</dbReference>
<dbReference type="OrthoDB" id="2454247at2"/>
<sequence length="77" mass="8234">MTKTTLELRFQNTSGGTVRLAVPDPKQPIDEAAVRAAMNQLVSLGVFTSMGGDLVRPVEARLVTTTQDVWDMTGSGV</sequence>